<evidence type="ECO:0000313" key="8">
    <source>
        <dbReference type="EMBL" id="SVC18478.1"/>
    </source>
</evidence>
<sequence length="150" mass="17055">MGRDEFATTFGNVFEHSAWIVMQAWDTGLTARDDTAAGLCSSLIDVVEMAGREAQMALLRAHPDLAGRLARRGDVTDSSRHEQASAGLEDCSDAEFEEFQNLNRRYTEKFNFPFILAVRGRHRTEILEAFKHRVENDVEDEFKEALQQVF</sequence>
<dbReference type="UniPathway" id="UPA00394">
    <property type="reaction ID" value="UER00652"/>
</dbReference>
<proteinExistence type="predicted"/>
<dbReference type="GO" id="GO:0006144">
    <property type="term" value="P:purine nucleobase metabolic process"/>
    <property type="evidence" value="ECO:0007669"/>
    <property type="project" value="UniProtKB-KW"/>
</dbReference>
<name>A0A382K2L9_9ZZZZ</name>
<protein>
    <recommendedName>
        <fullName evidence="3">2-oxo-4-hydroxy-4-carboxy-5-ureidoimidazoline decarboxylase</fullName>
        <ecNumber evidence="3">4.1.1.97</ecNumber>
    </recommendedName>
</protein>
<evidence type="ECO:0000256" key="2">
    <source>
        <dbReference type="ARBA" id="ARBA00004754"/>
    </source>
</evidence>
<feature type="domain" description="Oxo-4-hydroxy-4-carboxy-5-ureidoimidazoline decarboxylase" evidence="7">
    <location>
        <begin position="1"/>
        <end position="149"/>
    </location>
</feature>
<keyword evidence="5" id="KW-0210">Decarboxylase</keyword>
<dbReference type="Pfam" id="PF09349">
    <property type="entry name" value="OHCU_decarbox"/>
    <property type="match status" value="1"/>
</dbReference>
<dbReference type="InterPro" id="IPR017580">
    <property type="entry name" value="OHCU_decarboxylase-1"/>
</dbReference>
<keyword evidence="6" id="KW-0456">Lyase</keyword>
<evidence type="ECO:0000256" key="5">
    <source>
        <dbReference type="ARBA" id="ARBA00022793"/>
    </source>
</evidence>
<dbReference type="GO" id="GO:0019628">
    <property type="term" value="P:urate catabolic process"/>
    <property type="evidence" value="ECO:0007669"/>
    <property type="project" value="UniProtKB-UniPathway"/>
</dbReference>
<evidence type="ECO:0000259" key="7">
    <source>
        <dbReference type="Pfam" id="PF09349"/>
    </source>
</evidence>
<dbReference type="SUPFAM" id="SSF158694">
    <property type="entry name" value="UraD-Like"/>
    <property type="match status" value="1"/>
</dbReference>
<accession>A0A382K2L9</accession>
<evidence type="ECO:0000256" key="6">
    <source>
        <dbReference type="ARBA" id="ARBA00023239"/>
    </source>
</evidence>
<dbReference type="NCBIfam" id="TIGR03164">
    <property type="entry name" value="UHCUDC"/>
    <property type="match status" value="1"/>
</dbReference>
<feature type="non-terminal residue" evidence="8">
    <location>
        <position position="150"/>
    </location>
</feature>
<evidence type="ECO:0000256" key="4">
    <source>
        <dbReference type="ARBA" id="ARBA00022631"/>
    </source>
</evidence>
<dbReference type="InterPro" id="IPR036778">
    <property type="entry name" value="OHCU_decarboxylase_sf"/>
</dbReference>
<comment type="pathway">
    <text evidence="2">Purine metabolism; urate degradation; (S)-allantoin from urate: step 3/3.</text>
</comment>
<organism evidence="8">
    <name type="scientific">marine metagenome</name>
    <dbReference type="NCBI Taxonomy" id="408172"/>
    <lineage>
        <taxon>unclassified sequences</taxon>
        <taxon>metagenomes</taxon>
        <taxon>ecological metagenomes</taxon>
    </lineage>
</organism>
<dbReference type="GO" id="GO:0005777">
    <property type="term" value="C:peroxisome"/>
    <property type="evidence" value="ECO:0007669"/>
    <property type="project" value="TreeGrafter"/>
</dbReference>
<evidence type="ECO:0000256" key="3">
    <source>
        <dbReference type="ARBA" id="ARBA00012257"/>
    </source>
</evidence>
<dbReference type="PANTHER" id="PTHR43466:SF1">
    <property type="entry name" value="2-OXO-4-HYDROXY-4-CARBOXY-5-UREIDOIMIDAZOLINE DECARBOXYLASE-RELATED"/>
    <property type="match status" value="1"/>
</dbReference>
<reference evidence="8" key="1">
    <citation type="submission" date="2018-05" db="EMBL/GenBank/DDBJ databases">
        <authorList>
            <person name="Lanie J.A."/>
            <person name="Ng W.-L."/>
            <person name="Kazmierczak K.M."/>
            <person name="Andrzejewski T.M."/>
            <person name="Davidsen T.M."/>
            <person name="Wayne K.J."/>
            <person name="Tettelin H."/>
            <person name="Glass J.I."/>
            <person name="Rusch D."/>
            <person name="Podicherti R."/>
            <person name="Tsui H.-C.T."/>
            <person name="Winkler M.E."/>
        </authorList>
    </citation>
    <scope>NUCLEOTIDE SEQUENCE</scope>
</reference>
<dbReference type="GO" id="GO:0000255">
    <property type="term" value="P:allantoin metabolic process"/>
    <property type="evidence" value="ECO:0007669"/>
    <property type="project" value="InterPro"/>
</dbReference>
<dbReference type="EC" id="4.1.1.97" evidence="3"/>
<dbReference type="GO" id="GO:0051997">
    <property type="term" value="F:2-oxo-4-hydroxy-4-carboxy-5-ureidoimidazoline decarboxylase activity"/>
    <property type="evidence" value="ECO:0007669"/>
    <property type="project" value="UniProtKB-EC"/>
</dbReference>
<dbReference type="Gene3D" id="1.10.3330.10">
    <property type="entry name" value="Oxo-4-hydroxy-4-carboxy-5-ureidoimidazoline decarboxylase"/>
    <property type="match status" value="1"/>
</dbReference>
<dbReference type="EMBL" id="UINC01077909">
    <property type="protein sequence ID" value="SVC18478.1"/>
    <property type="molecule type" value="Genomic_DNA"/>
</dbReference>
<evidence type="ECO:0000256" key="1">
    <source>
        <dbReference type="ARBA" id="ARBA00001163"/>
    </source>
</evidence>
<dbReference type="InterPro" id="IPR018020">
    <property type="entry name" value="OHCU_decarboxylase"/>
</dbReference>
<dbReference type="PANTHER" id="PTHR43466">
    <property type="entry name" value="2-OXO-4-HYDROXY-4-CARBOXY-5-UREIDOIMIDAZOLINE DECARBOXYLASE-RELATED"/>
    <property type="match status" value="1"/>
</dbReference>
<comment type="catalytic activity">
    <reaction evidence="1">
        <text>5-hydroxy-2-oxo-4-ureido-2,5-dihydro-1H-imidazole-5-carboxylate + H(+) = (S)-allantoin + CO2</text>
        <dbReference type="Rhea" id="RHEA:26301"/>
        <dbReference type="ChEBI" id="CHEBI:15378"/>
        <dbReference type="ChEBI" id="CHEBI:15678"/>
        <dbReference type="ChEBI" id="CHEBI:16526"/>
        <dbReference type="ChEBI" id="CHEBI:58639"/>
        <dbReference type="EC" id="4.1.1.97"/>
    </reaction>
</comment>
<gene>
    <name evidence="8" type="ORF">METZ01_LOCUS271332</name>
</gene>
<dbReference type="AlphaFoldDB" id="A0A382K2L9"/>
<keyword evidence="4" id="KW-0659">Purine metabolism</keyword>